<evidence type="ECO:0000313" key="1">
    <source>
        <dbReference type="EMBL" id="KAI7963136.1"/>
    </source>
</evidence>
<dbReference type="EMBL" id="CM045865">
    <property type="protein sequence ID" value="KAI7963136.1"/>
    <property type="molecule type" value="Genomic_DNA"/>
</dbReference>
<reference evidence="1 2" key="3">
    <citation type="journal article" date="2022" name="Microbiol. Spectr.">
        <title>Folding features and dynamics of 3D genome architecture in plant fungal pathogens.</title>
        <authorList>
            <person name="Xia C."/>
        </authorList>
    </citation>
    <scope>NUCLEOTIDE SEQUENCE [LARGE SCALE GENOMIC DNA]</scope>
    <source>
        <strain evidence="1 2">93-210</strain>
    </source>
</reference>
<evidence type="ECO:0000313" key="2">
    <source>
        <dbReference type="Proteomes" id="UP001060170"/>
    </source>
</evidence>
<name>A0ACC0F0M9_9BASI</name>
<dbReference type="Proteomes" id="UP001060170">
    <property type="component" value="Chromosome 1"/>
</dbReference>
<organism evidence="1 2">
    <name type="scientific">Puccinia striiformis f. sp. tritici</name>
    <dbReference type="NCBI Taxonomy" id="168172"/>
    <lineage>
        <taxon>Eukaryota</taxon>
        <taxon>Fungi</taxon>
        <taxon>Dikarya</taxon>
        <taxon>Basidiomycota</taxon>
        <taxon>Pucciniomycotina</taxon>
        <taxon>Pucciniomycetes</taxon>
        <taxon>Pucciniales</taxon>
        <taxon>Pucciniaceae</taxon>
        <taxon>Puccinia</taxon>
    </lineage>
</organism>
<reference evidence="2" key="2">
    <citation type="journal article" date="2018" name="Mol. Plant Microbe Interact.">
        <title>Genome sequence resources for the wheat stripe rust pathogen (Puccinia striiformis f. sp. tritici) and the barley stripe rust pathogen (Puccinia striiformis f. sp. hordei).</title>
        <authorList>
            <person name="Xia C."/>
            <person name="Wang M."/>
            <person name="Yin C."/>
            <person name="Cornejo O.E."/>
            <person name="Hulbert S.H."/>
            <person name="Chen X."/>
        </authorList>
    </citation>
    <scope>NUCLEOTIDE SEQUENCE [LARGE SCALE GENOMIC DNA]</scope>
    <source>
        <strain evidence="2">93-210</strain>
    </source>
</reference>
<reference evidence="2" key="1">
    <citation type="journal article" date="2018" name="BMC Genomics">
        <title>Genomic insights into host adaptation between the wheat stripe rust pathogen (Puccinia striiformis f. sp. tritici) and the barley stripe rust pathogen (Puccinia striiformis f. sp. hordei).</title>
        <authorList>
            <person name="Xia C."/>
            <person name="Wang M."/>
            <person name="Yin C."/>
            <person name="Cornejo O.E."/>
            <person name="Hulbert S.H."/>
            <person name="Chen X."/>
        </authorList>
    </citation>
    <scope>NUCLEOTIDE SEQUENCE [LARGE SCALE GENOMIC DNA]</scope>
    <source>
        <strain evidence="2">93-210</strain>
    </source>
</reference>
<keyword evidence="2" id="KW-1185">Reference proteome</keyword>
<protein>
    <submittedName>
        <fullName evidence="1">Uncharacterized protein</fullName>
    </submittedName>
</protein>
<accession>A0ACC0F0M9</accession>
<comment type="caution">
    <text evidence="1">The sequence shown here is derived from an EMBL/GenBank/DDBJ whole genome shotgun (WGS) entry which is preliminary data.</text>
</comment>
<proteinExistence type="predicted"/>
<gene>
    <name evidence="1" type="ORF">MJO28_001230</name>
</gene>
<sequence length="77" mass="8656">MDQGGEDNNAHESKTPINKGQHGQTETVLNSDNAETVTKWTIEMGEWIRIPRNHDVKEKCHEPSQCTRDTGTISHSV</sequence>